<reference evidence="2" key="1">
    <citation type="journal article" date="2016" name="Nature">
        <title>Genome evolution in the allotetraploid frog Xenopus laevis.</title>
        <authorList>
            <person name="Session A.M."/>
            <person name="Uno Y."/>
            <person name="Kwon T."/>
            <person name="Chapman J.A."/>
            <person name="Toyoda A."/>
            <person name="Takahashi S."/>
            <person name="Fukui A."/>
            <person name="Hikosaka A."/>
            <person name="Suzuki A."/>
            <person name="Kondo M."/>
            <person name="van Heeringen S.J."/>
            <person name="Quigley I."/>
            <person name="Heinz S."/>
            <person name="Ogino H."/>
            <person name="Ochi H."/>
            <person name="Hellsten U."/>
            <person name="Lyons J.B."/>
            <person name="Simakov O."/>
            <person name="Putnam N."/>
            <person name="Stites J."/>
            <person name="Kuroki Y."/>
            <person name="Tanaka T."/>
            <person name="Michiue T."/>
            <person name="Watanabe M."/>
            <person name="Bogdanovic O."/>
            <person name="Lister R."/>
            <person name="Georgiou G."/>
            <person name="Paranjpe S.S."/>
            <person name="van Kruijsbergen I."/>
            <person name="Shu S."/>
            <person name="Carlson J."/>
            <person name="Kinoshita T."/>
            <person name="Ohta Y."/>
            <person name="Mawaribuchi S."/>
            <person name="Jenkins J."/>
            <person name="Grimwood J."/>
            <person name="Schmutz J."/>
            <person name="Mitros T."/>
            <person name="Mozaffari S.V."/>
            <person name="Suzuki Y."/>
            <person name="Haramoto Y."/>
            <person name="Yamamoto T.S."/>
            <person name="Takagi C."/>
            <person name="Heald R."/>
            <person name="Miller K."/>
            <person name="Haudenschild C."/>
            <person name="Kitzman J."/>
            <person name="Nakayama T."/>
            <person name="Izutsu Y."/>
            <person name="Robert J."/>
            <person name="Fortriede J."/>
            <person name="Burns K."/>
            <person name="Lotay V."/>
            <person name="Karimi K."/>
            <person name="Yasuoka Y."/>
            <person name="Dichmann D.S."/>
            <person name="Flajnik M.F."/>
            <person name="Houston D.W."/>
            <person name="Shendure J."/>
            <person name="DuPasquier L."/>
            <person name="Vize P.D."/>
            <person name="Zorn A.M."/>
            <person name="Ito M."/>
            <person name="Marcotte E.M."/>
            <person name="Wallingford J.B."/>
            <person name="Ito Y."/>
            <person name="Asashima M."/>
            <person name="Ueno N."/>
            <person name="Matsuda Y."/>
            <person name="Veenstra G.J."/>
            <person name="Fujiyama A."/>
            <person name="Harland R.M."/>
            <person name="Taira M."/>
            <person name="Rokhsar D.S."/>
        </authorList>
    </citation>
    <scope>NUCLEOTIDE SEQUENCE [LARGE SCALE GENOMIC DNA]</scope>
    <source>
        <strain evidence="2">J</strain>
    </source>
</reference>
<dbReference type="EMBL" id="CM004470">
    <property type="protein sequence ID" value="OCT88511.1"/>
    <property type="molecule type" value="Genomic_DNA"/>
</dbReference>
<accession>A0A974DCL5</accession>
<protein>
    <submittedName>
        <fullName evidence="1">Uncharacterized protein</fullName>
    </submittedName>
</protein>
<name>A0A974DCL5_XENLA</name>
<organism evidence="1 2">
    <name type="scientific">Xenopus laevis</name>
    <name type="common">African clawed frog</name>
    <dbReference type="NCBI Taxonomy" id="8355"/>
    <lineage>
        <taxon>Eukaryota</taxon>
        <taxon>Metazoa</taxon>
        <taxon>Chordata</taxon>
        <taxon>Craniata</taxon>
        <taxon>Vertebrata</taxon>
        <taxon>Euteleostomi</taxon>
        <taxon>Amphibia</taxon>
        <taxon>Batrachia</taxon>
        <taxon>Anura</taxon>
        <taxon>Pipoidea</taxon>
        <taxon>Pipidae</taxon>
        <taxon>Xenopodinae</taxon>
        <taxon>Xenopus</taxon>
        <taxon>Xenopus</taxon>
    </lineage>
</organism>
<evidence type="ECO:0000313" key="1">
    <source>
        <dbReference type="EMBL" id="OCT88511.1"/>
    </source>
</evidence>
<dbReference type="AlphaFoldDB" id="A0A974DCL5"/>
<gene>
    <name evidence="1" type="ORF">XELAEV_18017138mg</name>
</gene>
<sequence>MFITSYSKQYYEIKRIVKKYLPILNGDDKLQTVLQHGCKFVVCCAKTLGNILSPSDVTVTRNARTWLNTTGSFSCGATRCIYTRKVYKIRNGINCNTLFVIYLLTCLKCNIQYVGCTSRKLKCCMKEHIIQIVSRNLGSVVSRHFSDCSN</sequence>
<dbReference type="Proteomes" id="UP000694892">
    <property type="component" value="Chromosome 3L"/>
</dbReference>
<proteinExistence type="predicted"/>
<evidence type="ECO:0000313" key="2">
    <source>
        <dbReference type="Proteomes" id="UP000694892"/>
    </source>
</evidence>